<sequence length="445" mass="49484">MREVTLVGGGLSGALLALMLARRGVKVTVYERRADVRAEQIEEGRSINLALSVRGIHALNRVGLDAEVLARAIPMRGRYIHPVTGSCSLIPYGRTADEVIHSVGRRGLNVQLLDALAREKNATVHFQHRCTNYNLRTQTLTIRDEAAGREVGVEAPVVIGTDGAASAVRLALMQSTRMNYSQEYLDHGYKELTIPPAPDGTFRLEPNALHIWPRGGYMMIALPNLDRSFTCTLFLPHRGEPGFDQFPMPEAVTSFFTRTFPDAVPLIADLPGEFFRNPTGGLVTVRCSPWYSEGRVLLLGDAAHAIVPFFGQGMNCAFEDCEVLADLFDEHGGNWDEVFPRFFASRKPNTDAIAQLALDNFIEMRDTSADPHFALKRQLEHKLEERYPGQFVSKYGMVSFHRTPYRDALERGRVQDRILMDVCARANALAEIDIDAAFARLRAGA</sequence>
<feature type="domain" description="FAD-binding" evidence="10">
    <location>
        <begin position="3"/>
        <end position="325"/>
    </location>
</feature>
<name>A0A6P2CUJ6_9BACT</name>
<accession>A0A6P2CUJ6</accession>
<dbReference type="GO" id="GO:0043420">
    <property type="term" value="P:anthranilate metabolic process"/>
    <property type="evidence" value="ECO:0007669"/>
    <property type="project" value="UniProtKB-UniRule"/>
</dbReference>
<organism evidence="11 12">
    <name type="scientific">Gemmata massiliana</name>
    <dbReference type="NCBI Taxonomy" id="1210884"/>
    <lineage>
        <taxon>Bacteria</taxon>
        <taxon>Pseudomonadati</taxon>
        <taxon>Planctomycetota</taxon>
        <taxon>Planctomycetia</taxon>
        <taxon>Gemmatales</taxon>
        <taxon>Gemmataceae</taxon>
        <taxon>Gemmata</taxon>
    </lineage>
</organism>
<comment type="catalytic activity">
    <reaction evidence="8 9">
        <text>L-kynurenine + NADPH + O2 + H(+) = 3-hydroxy-L-kynurenine + NADP(+) + H2O</text>
        <dbReference type="Rhea" id="RHEA:20545"/>
        <dbReference type="ChEBI" id="CHEBI:15377"/>
        <dbReference type="ChEBI" id="CHEBI:15378"/>
        <dbReference type="ChEBI" id="CHEBI:15379"/>
        <dbReference type="ChEBI" id="CHEBI:57783"/>
        <dbReference type="ChEBI" id="CHEBI:57959"/>
        <dbReference type="ChEBI" id="CHEBI:58125"/>
        <dbReference type="ChEBI" id="CHEBI:58349"/>
        <dbReference type="EC" id="1.14.13.9"/>
    </reaction>
</comment>
<dbReference type="Proteomes" id="UP000464178">
    <property type="component" value="Chromosome"/>
</dbReference>
<dbReference type="AlphaFoldDB" id="A0A6P2CUJ6"/>
<dbReference type="EMBL" id="LR593886">
    <property type="protein sequence ID" value="VTR92046.1"/>
    <property type="molecule type" value="Genomic_DNA"/>
</dbReference>
<dbReference type="GO" id="GO:0070189">
    <property type="term" value="P:kynurenine metabolic process"/>
    <property type="evidence" value="ECO:0007669"/>
    <property type="project" value="TreeGrafter"/>
</dbReference>
<comment type="function">
    <text evidence="9">Catalyzes the hydroxylation of L-kynurenine (L-Kyn) to form 3-hydroxy-L-kynurenine (L-3OHKyn). Required for synthesis of quinolinic acid.</text>
</comment>
<keyword evidence="3 9" id="KW-0662">Pyridine nucleotide biosynthesis</keyword>
<evidence type="ECO:0000313" key="12">
    <source>
        <dbReference type="Proteomes" id="UP000464178"/>
    </source>
</evidence>
<dbReference type="SUPFAM" id="SSF51905">
    <property type="entry name" value="FAD/NAD(P)-binding domain"/>
    <property type="match status" value="1"/>
</dbReference>
<evidence type="ECO:0000256" key="1">
    <source>
        <dbReference type="ARBA" id="ARBA00001974"/>
    </source>
</evidence>
<comment type="pathway">
    <text evidence="9">Cofactor biosynthesis; NAD(+) biosynthesis; quinolinate from L-kynurenine: step 1/3.</text>
</comment>
<dbReference type="EC" id="1.14.13.9" evidence="9"/>
<evidence type="ECO:0000256" key="6">
    <source>
        <dbReference type="ARBA" id="ARBA00023002"/>
    </source>
</evidence>
<dbReference type="GO" id="GO:0004502">
    <property type="term" value="F:kynurenine 3-monooxygenase activity"/>
    <property type="evidence" value="ECO:0007669"/>
    <property type="project" value="UniProtKB-UniRule"/>
</dbReference>
<protein>
    <recommendedName>
        <fullName evidence="9">Kynurenine 3-monooxygenase</fullName>
        <ecNumber evidence="9">1.14.13.9</ecNumber>
    </recommendedName>
    <alternativeName>
        <fullName evidence="9">Kynurenine 3-hydroxylase</fullName>
    </alternativeName>
</protein>
<keyword evidence="4 9" id="KW-0274">FAD</keyword>
<evidence type="ECO:0000256" key="4">
    <source>
        <dbReference type="ARBA" id="ARBA00022827"/>
    </source>
</evidence>
<evidence type="ECO:0000256" key="7">
    <source>
        <dbReference type="ARBA" id="ARBA00023033"/>
    </source>
</evidence>
<dbReference type="GO" id="GO:0009435">
    <property type="term" value="P:NAD+ biosynthetic process"/>
    <property type="evidence" value="ECO:0007669"/>
    <property type="project" value="UniProtKB-UniPathway"/>
</dbReference>
<evidence type="ECO:0000256" key="9">
    <source>
        <dbReference type="HAMAP-Rule" id="MF_01971"/>
    </source>
</evidence>
<dbReference type="RefSeq" id="WP_162666968.1">
    <property type="nucleotide sequence ID" value="NZ_LR593886.1"/>
</dbReference>
<keyword evidence="2 9" id="KW-0285">Flavoprotein</keyword>
<dbReference type="Gene3D" id="3.50.50.60">
    <property type="entry name" value="FAD/NAD(P)-binding domain"/>
    <property type="match status" value="1"/>
</dbReference>
<keyword evidence="7 9" id="KW-0503">Monooxygenase</keyword>
<dbReference type="GO" id="GO:0019805">
    <property type="term" value="P:quinolinate biosynthetic process"/>
    <property type="evidence" value="ECO:0007669"/>
    <property type="project" value="UniProtKB-UniRule"/>
</dbReference>
<dbReference type="PRINTS" id="PR00420">
    <property type="entry name" value="RNGMNOXGNASE"/>
</dbReference>
<proteinExistence type="inferred from homology"/>
<dbReference type="HAMAP" id="MF_01971">
    <property type="entry name" value="Kynurenine_monooxygenase"/>
    <property type="match status" value="1"/>
</dbReference>
<keyword evidence="6 9" id="KW-0560">Oxidoreductase</keyword>
<dbReference type="FunFam" id="3.50.50.60:FF:000185">
    <property type="entry name" value="Kynurenine 3-monooxygenase"/>
    <property type="match status" value="1"/>
</dbReference>
<comment type="cofactor">
    <cofactor evidence="1 9">
        <name>FAD</name>
        <dbReference type="ChEBI" id="CHEBI:57692"/>
    </cofactor>
</comment>
<dbReference type="PANTHER" id="PTHR46028">
    <property type="entry name" value="KYNURENINE 3-MONOOXYGENASE"/>
    <property type="match status" value="1"/>
</dbReference>
<dbReference type="InterPro" id="IPR002938">
    <property type="entry name" value="FAD-bd"/>
</dbReference>
<dbReference type="InterPro" id="IPR036188">
    <property type="entry name" value="FAD/NAD-bd_sf"/>
</dbReference>
<reference evidence="11 12" key="1">
    <citation type="submission" date="2019-05" db="EMBL/GenBank/DDBJ databases">
        <authorList>
            <consortium name="Science for Life Laboratories"/>
        </authorList>
    </citation>
    <scope>NUCLEOTIDE SEQUENCE [LARGE SCALE GENOMIC DNA]</scope>
    <source>
        <strain evidence="11">Soil9</strain>
    </source>
</reference>
<keyword evidence="5 9" id="KW-0521">NADP</keyword>
<dbReference type="PANTHER" id="PTHR46028:SF2">
    <property type="entry name" value="KYNURENINE 3-MONOOXYGENASE"/>
    <property type="match status" value="1"/>
</dbReference>
<gene>
    <name evidence="9" type="primary">kmo</name>
    <name evidence="11" type="ORF">SOIL9_56680</name>
</gene>
<dbReference type="InterPro" id="IPR027545">
    <property type="entry name" value="Kynurenine_monooxygenase"/>
</dbReference>
<evidence type="ECO:0000256" key="2">
    <source>
        <dbReference type="ARBA" id="ARBA00022630"/>
    </source>
</evidence>
<dbReference type="GO" id="GO:0006569">
    <property type="term" value="P:L-tryptophan catabolic process"/>
    <property type="evidence" value="ECO:0007669"/>
    <property type="project" value="UniProtKB-UniRule"/>
</dbReference>
<evidence type="ECO:0000259" key="10">
    <source>
        <dbReference type="Pfam" id="PF01494"/>
    </source>
</evidence>
<evidence type="ECO:0000256" key="8">
    <source>
        <dbReference type="ARBA" id="ARBA00047818"/>
    </source>
</evidence>
<dbReference type="GO" id="GO:0071949">
    <property type="term" value="F:FAD binding"/>
    <property type="evidence" value="ECO:0007669"/>
    <property type="project" value="InterPro"/>
</dbReference>
<evidence type="ECO:0000256" key="5">
    <source>
        <dbReference type="ARBA" id="ARBA00022857"/>
    </source>
</evidence>
<evidence type="ECO:0000256" key="3">
    <source>
        <dbReference type="ARBA" id="ARBA00022642"/>
    </source>
</evidence>
<dbReference type="Pfam" id="PF01494">
    <property type="entry name" value="FAD_binding_3"/>
    <property type="match status" value="1"/>
</dbReference>
<comment type="similarity">
    <text evidence="9">Belongs to the aromatic-ring hydroxylase family. KMO subfamily.</text>
</comment>
<dbReference type="KEGG" id="gms:SOIL9_56680"/>
<evidence type="ECO:0000313" key="11">
    <source>
        <dbReference type="EMBL" id="VTR92046.1"/>
    </source>
</evidence>
<keyword evidence="12" id="KW-1185">Reference proteome</keyword>
<dbReference type="UniPathway" id="UPA00253">
    <property type="reaction ID" value="UER00328"/>
</dbReference>